<comment type="caution">
    <text evidence="2">The sequence shown here is derived from an EMBL/GenBank/DDBJ whole genome shotgun (WGS) entry which is preliminary data.</text>
</comment>
<gene>
    <name evidence="2" type="ORF">ANN_24444</name>
</gene>
<dbReference type="EMBL" id="JAJSOF020000037">
    <property type="protein sequence ID" value="KAJ4428407.1"/>
    <property type="molecule type" value="Genomic_DNA"/>
</dbReference>
<organism evidence="2 3">
    <name type="scientific">Periplaneta americana</name>
    <name type="common">American cockroach</name>
    <name type="synonym">Blatta americana</name>
    <dbReference type="NCBI Taxonomy" id="6978"/>
    <lineage>
        <taxon>Eukaryota</taxon>
        <taxon>Metazoa</taxon>
        <taxon>Ecdysozoa</taxon>
        <taxon>Arthropoda</taxon>
        <taxon>Hexapoda</taxon>
        <taxon>Insecta</taxon>
        <taxon>Pterygota</taxon>
        <taxon>Neoptera</taxon>
        <taxon>Polyneoptera</taxon>
        <taxon>Dictyoptera</taxon>
        <taxon>Blattodea</taxon>
        <taxon>Blattoidea</taxon>
        <taxon>Blattidae</taxon>
        <taxon>Blattinae</taxon>
        <taxon>Periplaneta</taxon>
    </lineage>
</organism>
<dbReference type="Proteomes" id="UP001148838">
    <property type="component" value="Unassembled WGS sequence"/>
</dbReference>
<reference evidence="2 3" key="1">
    <citation type="journal article" date="2022" name="Allergy">
        <title>Genome assembly and annotation of Periplaneta americana reveal a comprehensive cockroach allergen profile.</title>
        <authorList>
            <person name="Wang L."/>
            <person name="Xiong Q."/>
            <person name="Saelim N."/>
            <person name="Wang L."/>
            <person name="Nong W."/>
            <person name="Wan A.T."/>
            <person name="Shi M."/>
            <person name="Liu X."/>
            <person name="Cao Q."/>
            <person name="Hui J.H.L."/>
            <person name="Sookrung N."/>
            <person name="Leung T.F."/>
            <person name="Tungtrongchitr A."/>
            <person name="Tsui S.K.W."/>
        </authorList>
    </citation>
    <scope>NUCLEOTIDE SEQUENCE [LARGE SCALE GENOMIC DNA]</scope>
    <source>
        <strain evidence="2">PWHHKU_190912</strain>
    </source>
</reference>
<sequence length="276" mass="31458">MAGLCEGGNEPPGSLKANKRGISSSEWTNAIKMSTNIAAVRSVPGRSFQDQNSRHPGCSEVETFGHVLGYCPKKELLRNNRHHKVRSSIATTLRKAKWEVYEEVHCLAENGSTRRADIIAIDRRNQRSPLDSEWFLWLRGAQSTEVRREAWQRRLGPNRAAGFVRGAHCEASANDFGSRGRNNGEKRKRMRNHKLLSVIAKMVRSAGVGFSEPTHARCEMQGPHRTNPDYTRDSEWFLQLQDARSAQRRTEVSLRRLGQIRPCRICARRALRDFRK</sequence>
<name>A0ABQ8S3E2_PERAM</name>
<evidence type="ECO:0000313" key="2">
    <source>
        <dbReference type="EMBL" id="KAJ4428407.1"/>
    </source>
</evidence>
<feature type="region of interest" description="Disordered" evidence="1">
    <location>
        <begin position="1"/>
        <end position="21"/>
    </location>
</feature>
<accession>A0ABQ8S3E2</accession>
<proteinExistence type="predicted"/>
<protein>
    <submittedName>
        <fullName evidence="2">Uncharacterized protein</fullName>
    </submittedName>
</protein>
<evidence type="ECO:0000256" key="1">
    <source>
        <dbReference type="SAM" id="MobiDB-lite"/>
    </source>
</evidence>
<evidence type="ECO:0000313" key="3">
    <source>
        <dbReference type="Proteomes" id="UP001148838"/>
    </source>
</evidence>
<keyword evidence="3" id="KW-1185">Reference proteome</keyword>